<feature type="compositionally biased region" description="Polar residues" evidence="1">
    <location>
        <begin position="192"/>
        <end position="202"/>
    </location>
</feature>
<name>A0A1Y1VWM5_9FUNG</name>
<evidence type="ECO:0000256" key="2">
    <source>
        <dbReference type="SAM" id="Phobius"/>
    </source>
</evidence>
<dbReference type="Proteomes" id="UP000193922">
    <property type="component" value="Unassembled WGS sequence"/>
</dbReference>
<dbReference type="RefSeq" id="XP_040739791.1">
    <property type="nucleotide sequence ID" value="XM_040890704.1"/>
</dbReference>
<keyword evidence="2" id="KW-0812">Transmembrane</keyword>
<dbReference type="AlphaFoldDB" id="A0A1Y1VWM5"/>
<protein>
    <submittedName>
        <fullName evidence="3">Uncharacterized protein</fullName>
    </submittedName>
</protein>
<organism evidence="3 4">
    <name type="scientific">Linderina pennispora</name>
    <dbReference type="NCBI Taxonomy" id="61395"/>
    <lineage>
        <taxon>Eukaryota</taxon>
        <taxon>Fungi</taxon>
        <taxon>Fungi incertae sedis</taxon>
        <taxon>Zoopagomycota</taxon>
        <taxon>Kickxellomycotina</taxon>
        <taxon>Kickxellomycetes</taxon>
        <taxon>Kickxellales</taxon>
        <taxon>Kickxellaceae</taxon>
        <taxon>Linderina</taxon>
    </lineage>
</organism>
<dbReference type="EMBL" id="MCFD01000023">
    <property type="protein sequence ID" value="ORX65680.1"/>
    <property type="molecule type" value="Genomic_DNA"/>
</dbReference>
<accession>A0A1Y1VWM5</accession>
<evidence type="ECO:0000313" key="4">
    <source>
        <dbReference type="Proteomes" id="UP000193922"/>
    </source>
</evidence>
<feature type="compositionally biased region" description="Low complexity" evidence="1">
    <location>
        <begin position="33"/>
        <end position="47"/>
    </location>
</feature>
<feature type="transmembrane region" description="Helical" evidence="2">
    <location>
        <begin position="318"/>
        <end position="338"/>
    </location>
</feature>
<reference evidence="3 4" key="1">
    <citation type="submission" date="2016-07" db="EMBL/GenBank/DDBJ databases">
        <title>Pervasive Adenine N6-methylation of Active Genes in Fungi.</title>
        <authorList>
            <consortium name="DOE Joint Genome Institute"/>
            <person name="Mondo S.J."/>
            <person name="Dannebaum R.O."/>
            <person name="Kuo R.C."/>
            <person name="Labutti K."/>
            <person name="Haridas S."/>
            <person name="Kuo A."/>
            <person name="Salamov A."/>
            <person name="Ahrendt S.R."/>
            <person name="Lipzen A."/>
            <person name="Sullivan W."/>
            <person name="Andreopoulos W.B."/>
            <person name="Clum A."/>
            <person name="Lindquist E."/>
            <person name="Daum C."/>
            <person name="Ramamoorthy G.K."/>
            <person name="Gryganskyi A."/>
            <person name="Culley D."/>
            <person name="Magnuson J.K."/>
            <person name="James T.Y."/>
            <person name="O'Malley M.A."/>
            <person name="Stajich J.E."/>
            <person name="Spatafora J.W."/>
            <person name="Visel A."/>
            <person name="Grigoriev I.V."/>
        </authorList>
    </citation>
    <scope>NUCLEOTIDE SEQUENCE [LARGE SCALE GENOMIC DNA]</scope>
    <source>
        <strain evidence="3 4">ATCC 12442</strain>
    </source>
</reference>
<feature type="transmembrane region" description="Helical" evidence="2">
    <location>
        <begin position="277"/>
        <end position="297"/>
    </location>
</feature>
<gene>
    <name evidence="3" type="ORF">DL89DRAFT_296013</name>
</gene>
<keyword evidence="2" id="KW-0472">Membrane</keyword>
<feature type="compositionally biased region" description="Polar residues" evidence="1">
    <location>
        <begin position="48"/>
        <end position="62"/>
    </location>
</feature>
<dbReference type="GeneID" id="63807352"/>
<sequence>MFGNPHRHSAASSVRATSRSPPLVNPNLAVATQQQQQQQQQHQEPQQSETDTSNRTSFQSNRLFRLTSNNTSTTTTSKYTAFYSAQSQFSTSSFHTAQTERLSPPFNPDSGETIQSTELAAMNFGKKPSLEQQREIEDADLVHAMARQYVIDAEAAGSATPGSHRSRMTLKTDQEKYPMPEPHSGAGPAQPGSLQHQSMASHQDSEIGLGQLSDYRYYPGQPAGEKNASASESADPEDRRIMDEEEFEDDANEARHFVPTRMRYPAPKYEIRTDAQIPLGAMLFVAGFLVLPFWWLGVVLPRKQDSEVARTWRKYNSLMTLLSLPLLGLFLALGGWHATH</sequence>
<proteinExistence type="predicted"/>
<feature type="region of interest" description="Disordered" evidence="1">
    <location>
        <begin position="175"/>
        <end position="240"/>
    </location>
</feature>
<dbReference type="OrthoDB" id="2140426at2759"/>
<feature type="region of interest" description="Disordered" evidence="1">
    <location>
        <begin position="1"/>
        <end position="71"/>
    </location>
</feature>
<feature type="compositionally biased region" description="Low complexity" evidence="1">
    <location>
        <begin position="10"/>
        <end position="22"/>
    </location>
</feature>
<evidence type="ECO:0000256" key="1">
    <source>
        <dbReference type="SAM" id="MobiDB-lite"/>
    </source>
</evidence>
<keyword evidence="2" id="KW-1133">Transmembrane helix</keyword>
<evidence type="ECO:0000313" key="3">
    <source>
        <dbReference type="EMBL" id="ORX65680.1"/>
    </source>
</evidence>
<comment type="caution">
    <text evidence="3">The sequence shown here is derived from an EMBL/GenBank/DDBJ whole genome shotgun (WGS) entry which is preliminary data.</text>
</comment>
<keyword evidence="4" id="KW-1185">Reference proteome</keyword>